<protein>
    <submittedName>
        <fullName evidence="2">GNAT family N-acetyltransferase</fullName>
    </submittedName>
</protein>
<reference evidence="2 3" key="1">
    <citation type="submission" date="2019-01" db="EMBL/GenBank/DDBJ databases">
        <title>Leuconostoc litchii sp. nov., a novel lactic acid bacterium isolated from lychee.</title>
        <authorList>
            <person name="Wang L.-T."/>
        </authorList>
    </citation>
    <scope>NUCLEOTIDE SEQUENCE [LARGE SCALE GENOMIC DNA]</scope>
    <source>
        <strain evidence="2 3">MB7</strain>
    </source>
</reference>
<dbReference type="Gene3D" id="3.40.630.30">
    <property type="match status" value="1"/>
</dbReference>
<evidence type="ECO:0000313" key="3">
    <source>
        <dbReference type="Proteomes" id="UP000442244"/>
    </source>
</evidence>
<evidence type="ECO:0000259" key="1">
    <source>
        <dbReference type="PROSITE" id="PS51186"/>
    </source>
</evidence>
<dbReference type="AlphaFoldDB" id="A0A6P2CQZ7"/>
<accession>A0A6P2CQZ7</accession>
<dbReference type="InterPro" id="IPR000182">
    <property type="entry name" value="GNAT_dom"/>
</dbReference>
<name>A0A6P2CQZ7_9LACO</name>
<keyword evidence="3" id="KW-1185">Reference proteome</keyword>
<dbReference type="Pfam" id="PF00583">
    <property type="entry name" value="Acetyltransf_1"/>
    <property type="match status" value="1"/>
</dbReference>
<organism evidence="2 3">
    <name type="scientific">Leuconostoc litchii</name>
    <dbReference type="NCBI Taxonomy" id="1981069"/>
    <lineage>
        <taxon>Bacteria</taxon>
        <taxon>Bacillati</taxon>
        <taxon>Bacillota</taxon>
        <taxon>Bacilli</taxon>
        <taxon>Lactobacillales</taxon>
        <taxon>Lactobacillaceae</taxon>
        <taxon>Leuconostoc</taxon>
    </lineage>
</organism>
<dbReference type="PROSITE" id="PS51186">
    <property type="entry name" value="GNAT"/>
    <property type="match status" value="1"/>
</dbReference>
<dbReference type="SUPFAM" id="SSF55729">
    <property type="entry name" value="Acyl-CoA N-acyltransferases (Nat)"/>
    <property type="match status" value="1"/>
</dbReference>
<gene>
    <name evidence="2" type="ORF">ESZ47_05185</name>
</gene>
<dbReference type="Proteomes" id="UP000442244">
    <property type="component" value="Unassembled WGS sequence"/>
</dbReference>
<dbReference type="InterPro" id="IPR016181">
    <property type="entry name" value="Acyl_CoA_acyltransferase"/>
</dbReference>
<dbReference type="EMBL" id="SDGY01000001">
    <property type="protein sequence ID" value="TYC47532.1"/>
    <property type="molecule type" value="Genomic_DNA"/>
</dbReference>
<keyword evidence="2" id="KW-0808">Transferase</keyword>
<feature type="domain" description="N-acetyltransferase" evidence="1">
    <location>
        <begin position="3"/>
        <end position="149"/>
    </location>
</feature>
<proteinExistence type="predicted"/>
<dbReference type="GO" id="GO:0016747">
    <property type="term" value="F:acyltransferase activity, transferring groups other than amino-acyl groups"/>
    <property type="evidence" value="ECO:0007669"/>
    <property type="project" value="InterPro"/>
</dbReference>
<sequence>MAYRIIKLKEKHIDEVASLYIDVFSREPWNEKNDFKEIRLYIERMLILNSNQSFLYIENEQIIGVALGFVKPWYKGEEYILDTFLIHPDSQKKGRGQIFLTEIKRILNNKNVEDIALDTDKHTPAENFYLKNGFKPNEESVFLFSSTKY</sequence>
<dbReference type="RefSeq" id="WP_148605374.1">
    <property type="nucleotide sequence ID" value="NZ_SDGY01000001.1"/>
</dbReference>
<comment type="caution">
    <text evidence="2">The sequence shown here is derived from an EMBL/GenBank/DDBJ whole genome shotgun (WGS) entry which is preliminary data.</text>
</comment>
<dbReference type="OrthoDB" id="9775804at2"/>
<evidence type="ECO:0000313" key="2">
    <source>
        <dbReference type="EMBL" id="TYC47532.1"/>
    </source>
</evidence>